<evidence type="ECO:0000256" key="3">
    <source>
        <dbReference type="ARBA" id="ARBA00022679"/>
    </source>
</evidence>
<dbReference type="InterPro" id="IPR004616">
    <property type="entry name" value="Leu/Phe-tRNA_Trfase"/>
</dbReference>
<dbReference type="GO" id="GO:0008914">
    <property type="term" value="F:leucyl-tRNA--protein transferase activity"/>
    <property type="evidence" value="ECO:0007669"/>
    <property type="project" value="UniProtKB-UniRule"/>
</dbReference>
<organism evidence="16 17">
    <name type="scientific">Rhinopithecimicrobium faecis</name>
    <dbReference type="NCBI Taxonomy" id="2820698"/>
    <lineage>
        <taxon>Bacteria</taxon>
        <taxon>Pseudomonadati</taxon>
        <taxon>Bacteroidota</taxon>
        <taxon>Sphingobacteriia</taxon>
        <taxon>Sphingobacteriales</taxon>
        <taxon>Sphingobacteriaceae</taxon>
        <taxon>Rhinopithecimicrobium</taxon>
    </lineage>
</organism>
<evidence type="ECO:0000256" key="5">
    <source>
        <dbReference type="ARBA" id="ARBA00050607"/>
    </source>
</evidence>
<evidence type="ECO:0000256" key="14">
    <source>
        <dbReference type="ARBA" id="ARBA00083640"/>
    </source>
</evidence>
<dbReference type="InterPro" id="IPR042203">
    <property type="entry name" value="Leu/Phe-tRNA_Trfase_C"/>
</dbReference>
<dbReference type="AlphaFoldDB" id="A0A8T4H9E8"/>
<evidence type="ECO:0000256" key="4">
    <source>
        <dbReference type="ARBA" id="ARBA00023315"/>
    </source>
</evidence>
<keyword evidence="4 15" id="KW-0012">Acyltransferase</keyword>
<evidence type="ECO:0000256" key="13">
    <source>
        <dbReference type="ARBA" id="ARBA00077165"/>
    </source>
</evidence>
<gene>
    <name evidence="15" type="primary">aat</name>
    <name evidence="16" type="ORF">J5U18_00065</name>
</gene>
<dbReference type="FunFam" id="3.30.70.3550:FF:000001">
    <property type="entry name" value="Leucyl/phenylalanyl-tRNA--protein transferase"/>
    <property type="match status" value="1"/>
</dbReference>
<comment type="subcellular location">
    <subcellularLocation>
        <location evidence="1 15">Cytoplasm</location>
    </subcellularLocation>
</comment>
<dbReference type="GO" id="GO:0005737">
    <property type="term" value="C:cytoplasm"/>
    <property type="evidence" value="ECO:0007669"/>
    <property type="project" value="UniProtKB-SubCell"/>
</dbReference>
<keyword evidence="3 15" id="KW-0808">Transferase</keyword>
<comment type="caution">
    <text evidence="16">The sequence shown here is derived from an EMBL/GenBank/DDBJ whole genome shotgun (WGS) entry which is preliminary data.</text>
</comment>
<dbReference type="PANTHER" id="PTHR30098">
    <property type="entry name" value="LEUCYL/PHENYLALANYL-TRNA--PROTEIN TRANSFERASE"/>
    <property type="match status" value="1"/>
</dbReference>
<evidence type="ECO:0000256" key="12">
    <source>
        <dbReference type="ARBA" id="ARBA00077136"/>
    </source>
</evidence>
<comment type="catalytic activity">
    <reaction evidence="5 15">
        <text>L-phenylalanyl-tRNA(Phe) + an N-terminal L-alpha-aminoacyl-[protein] = an N-terminal L-phenylalanyl-L-alpha-aminoacyl-[protein] + tRNA(Phe)</text>
        <dbReference type="Rhea" id="RHEA:43632"/>
        <dbReference type="Rhea" id="RHEA-COMP:9668"/>
        <dbReference type="Rhea" id="RHEA-COMP:9699"/>
        <dbReference type="Rhea" id="RHEA-COMP:10636"/>
        <dbReference type="Rhea" id="RHEA-COMP:10637"/>
        <dbReference type="ChEBI" id="CHEBI:78442"/>
        <dbReference type="ChEBI" id="CHEBI:78531"/>
        <dbReference type="ChEBI" id="CHEBI:78597"/>
        <dbReference type="ChEBI" id="CHEBI:83561"/>
        <dbReference type="EC" id="2.3.2.6"/>
    </reaction>
</comment>
<evidence type="ECO:0000313" key="16">
    <source>
        <dbReference type="EMBL" id="MBP3941968.1"/>
    </source>
</evidence>
<comment type="similarity">
    <text evidence="9 15">Belongs to the L/F-transferase family.</text>
</comment>
<proteinExistence type="inferred from homology"/>
<dbReference type="EC" id="2.3.2.6" evidence="10 15"/>
<evidence type="ECO:0000256" key="9">
    <source>
        <dbReference type="ARBA" id="ARBA00061535"/>
    </source>
</evidence>
<name>A0A8T4H9E8_9SPHI</name>
<evidence type="ECO:0000256" key="1">
    <source>
        <dbReference type="ARBA" id="ARBA00004496"/>
    </source>
</evidence>
<dbReference type="PANTHER" id="PTHR30098:SF2">
    <property type="entry name" value="LEUCYL_PHENYLALANYL-TRNA--PROTEIN TRANSFERASE"/>
    <property type="match status" value="1"/>
</dbReference>
<evidence type="ECO:0000256" key="8">
    <source>
        <dbReference type="ARBA" id="ARBA00054043"/>
    </source>
</evidence>
<protein>
    <recommendedName>
        <fullName evidence="11 15">Leucyl/phenylalanyl-tRNA--protein transferase</fullName>
        <ecNumber evidence="10 15">2.3.2.6</ecNumber>
    </recommendedName>
    <alternativeName>
        <fullName evidence="12 15">L/F-transferase</fullName>
    </alternativeName>
    <alternativeName>
        <fullName evidence="13 15">Leucyltransferase</fullName>
    </alternativeName>
    <alternativeName>
        <fullName evidence="14 15">Phenyalanyltransferase</fullName>
    </alternativeName>
</protein>
<accession>A0A8T4H9E8</accession>
<reference evidence="16" key="1">
    <citation type="submission" date="2021-03" db="EMBL/GenBank/DDBJ databases">
        <authorList>
            <person name="Lu T."/>
            <person name="Wang Q."/>
            <person name="Han X."/>
        </authorList>
    </citation>
    <scope>NUCLEOTIDE SEQUENCE</scope>
    <source>
        <strain evidence="16">WQ 2009</strain>
    </source>
</reference>
<evidence type="ECO:0000256" key="7">
    <source>
        <dbReference type="ARBA" id="ARBA00051538"/>
    </source>
</evidence>
<evidence type="ECO:0000256" key="10">
    <source>
        <dbReference type="ARBA" id="ARBA00066767"/>
    </source>
</evidence>
<dbReference type="Gene3D" id="3.30.70.3550">
    <property type="entry name" value="Leucyl/phenylalanyl-tRNA-protein transferase, N-terminal domain"/>
    <property type="match status" value="1"/>
</dbReference>
<dbReference type="Proteomes" id="UP000679691">
    <property type="component" value="Unassembled WGS sequence"/>
</dbReference>
<dbReference type="InterPro" id="IPR016181">
    <property type="entry name" value="Acyl_CoA_acyltransferase"/>
</dbReference>
<dbReference type="NCBIfam" id="TIGR00667">
    <property type="entry name" value="aat"/>
    <property type="match status" value="1"/>
</dbReference>
<dbReference type="Gene3D" id="3.40.630.70">
    <property type="entry name" value="Leucyl/phenylalanyl-tRNA-protein transferase, C-terminal domain"/>
    <property type="match status" value="1"/>
</dbReference>
<evidence type="ECO:0000256" key="2">
    <source>
        <dbReference type="ARBA" id="ARBA00022490"/>
    </source>
</evidence>
<dbReference type="EMBL" id="JAGKSB010000001">
    <property type="protein sequence ID" value="MBP3941968.1"/>
    <property type="molecule type" value="Genomic_DNA"/>
</dbReference>
<comment type="catalytic activity">
    <reaction evidence="6 15">
        <text>N-terminal L-arginyl-[protein] + L-leucyl-tRNA(Leu) = N-terminal L-leucyl-L-arginyl-[protein] + tRNA(Leu) + H(+)</text>
        <dbReference type="Rhea" id="RHEA:50416"/>
        <dbReference type="Rhea" id="RHEA-COMP:9613"/>
        <dbReference type="Rhea" id="RHEA-COMP:9622"/>
        <dbReference type="Rhea" id="RHEA-COMP:12672"/>
        <dbReference type="Rhea" id="RHEA-COMP:12673"/>
        <dbReference type="ChEBI" id="CHEBI:15378"/>
        <dbReference type="ChEBI" id="CHEBI:64719"/>
        <dbReference type="ChEBI" id="CHEBI:78442"/>
        <dbReference type="ChEBI" id="CHEBI:78494"/>
        <dbReference type="ChEBI" id="CHEBI:133044"/>
        <dbReference type="EC" id="2.3.2.6"/>
    </reaction>
</comment>
<comment type="catalytic activity">
    <reaction evidence="7 15">
        <text>N-terminal L-lysyl-[protein] + L-leucyl-tRNA(Leu) = N-terminal L-leucyl-L-lysyl-[protein] + tRNA(Leu) + H(+)</text>
        <dbReference type="Rhea" id="RHEA:12340"/>
        <dbReference type="Rhea" id="RHEA-COMP:9613"/>
        <dbReference type="Rhea" id="RHEA-COMP:9622"/>
        <dbReference type="Rhea" id="RHEA-COMP:12670"/>
        <dbReference type="Rhea" id="RHEA-COMP:12671"/>
        <dbReference type="ChEBI" id="CHEBI:15378"/>
        <dbReference type="ChEBI" id="CHEBI:65249"/>
        <dbReference type="ChEBI" id="CHEBI:78442"/>
        <dbReference type="ChEBI" id="CHEBI:78494"/>
        <dbReference type="ChEBI" id="CHEBI:133043"/>
        <dbReference type="EC" id="2.3.2.6"/>
    </reaction>
</comment>
<evidence type="ECO:0000256" key="11">
    <source>
        <dbReference type="ARBA" id="ARBA00074372"/>
    </source>
</evidence>
<dbReference type="Pfam" id="PF03588">
    <property type="entry name" value="Leu_Phe_trans"/>
    <property type="match status" value="1"/>
</dbReference>
<evidence type="ECO:0000256" key="15">
    <source>
        <dbReference type="HAMAP-Rule" id="MF_00688"/>
    </source>
</evidence>
<dbReference type="SUPFAM" id="SSF55729">
    <property type="entry name" value="Acyl-CoA N-acyltransferases (Nat)"/>
    <property type="match status" value="1"/>
</dbReference>
<dbReference type="GO" id="GO:0030163">
    <property type="term" value="P:protein catabolic process"/>
    <property type="evidence" value="ECO:0007669"/>
    <property type="project" value="UniProtKB-UniRule"/>
</dbReference>
<dbReference type="RefSeq" id="WP_353545456.1">
    <property type="nucleotide sequence ID" value="NZ_JAGKSB010000001.1"/>
</dbReference>
<comment type="function">
    <text evidence="8 15">Functions in the N-end rule pathway of protein degradation where it conjugates Leu, Phe and, less efficiently, Met from aminoacyl-tRNAs to the N-termini of proteins containing an N-terminal arginine or lysine.</text>
</comment>
<dbReference type="InterPro" id="IPR042221">
    <property type="entry name" value="Leu/Phe-tRNA_Trfase_N"/>
</dbReference>
<keyword evidence="2 15" id="KW-0963">Cytoplasm</keyword>
<keyword evidence="17" id="KW-1185">Reference proteome</keyword>
<dbReference type="HAMAP" id="MF_00688">
    <property type="entry name" value="Leu_Phe_trans"/>
    <property type="match status" value="1"/>
</dbReference>
<evidence type="ECO:0000256" key="6">
    <source>
        <dbReference type="ARBA" id="ARBA00050652"/>
    </source>
</evidence>
<sequence>MIFQLDTKEISFPDPSYAEDDGLLAVGGDLSAERLMLAYQHGIFPWFNAEDPICWYAPHQRFVLYPDQLKITKSMQQLIRNSPFTVSHNQAFEKVIKACAEIHRPDQHGTWISEEMQAAYIKLHNLGYAHSIEVWKDQELVGGLYGVQVNQVFCGESMFSKLANTSKLALIYLTQAFNFRLIDCQIESAHLRSLGAIFISQEEFRTALKTSDVQL</sequence>
<evidence type="ECO:0000313" key="17">
    <source>
        <dbReference type="Proteomes" id="UP000679691"/>
    </source>
</evidence>